<accession>A0A0G2DYZ0</accession>
<keyword evidence="3" id="KW-1185">Reference proteome</keyword>
<protein>
    <recommendedName>
        <fullName evidence="1">Prion-inhibition and propagation HeLo domain-containing protein</fullName>
    </recommendedName>
</protein>
<reference evidence="2 3" key="2">
    <citation type="submission" date="2015-05" db="EMBL/GenBank/DDBJ databases">
        <authorList>
            <person name="Morales-Cruz A."/>
            <person name="Amrine K.C."/>
            <person name="Cantu D."/>
        </authorList>
    </citation>
    <scope>NUCLEOTIDE SEQUENCE [LARGE SCALE GENOMIC DNA]</scope>
    <source>
        <strain evidence="2">UCRPC4</strain>
    </source>
</reference>
<evidence type="ECO:0000259" key="1">
    <source>
        <dbReference type="Pfam" id="PF14479"/>
    </source>
</evidence>
<name>A0A0G2DYZ0_PHACM</name>
<dbReference type="EMBL" id="LCWF01000190">
    <property type="protein sequence ID" value="KKY15326.1"/>
    <property type="molecule type" value="Genomic_DNA"/>
</dbReference>
<feature type="domain" description="Prion-inhibition and propagation HeLo" evidence="1">
    <location>
        <begin position="6"/>
        <end position="209"/>
    </location>
</feature>
<dbReference type="InterPro" id="IPR029498">
    <property type="entry name" value="HeLo_dom"/>
</dbReference>
<dbReference type="Proteomes" id="UP000053317">
    <property type="component" value="Unassembled WGS sequence"/>
</dbReference>
<reference evidence="2 3" key="1">
    <citation type="submission" date="2015-05" db="EMBL/GenBank/DDBJ databases">
        <title>Distinctive expansion of gene families associated with plant cell wall degradation and secondary metabolism in the genomes of grapevine trunk pathogens.</title>
        <authorList>
            <person name="Lawrence D.P."/>
            <person name="Travadon R."/>
            <person name="Rolshausen P.E."/>
            <person name="Baumgartner K."/>
        </authorList>
    </citation>
    <scope>NUCLEOTIDE SEQUENCE [LARGE SCALE GENOMIC DNA]</scope>
    <source>
        <strain evidence="2">UCRPC4</strain>
    </source>
</reference>
<dbReference type="OrthoDB" id="1911848at2759"/>
<dbReference type="AlphaFoldDB" id="A0A0G2DYZ0"/>
<dbReference type="Pfam" id="PF14479">
    <property type="entry name" value="HeLo"/>
    <property type="match status" value="1"/>
</dbReference>
<dbReference type="PANTHER" id="PTHR37542">
    <property type="entry name" value="HELO DOMAIN-CONTAINING PROTEIN-RELATED"/>
    <property type="match status" value="1"/>
</dbReference>
<dbReference type="Gene3D" id="1.20.120.1020">
    <property type="entry name" value="Prion-inhibition and propagation, HeLo domain"/>
    <property type="match status" value="1"/>
</dbReference>
<comment type="caution">
    <text evidence="2">The sequence shown here is derived from an EMBL/GenBank/DDBJ whole genome shotgun (WGS) entry which is preliminary data.</text>
</comment>
<dbReference type="PANTHER" id="PTHR37542:SF3">
    <property type="entry name" value="PRION-INHIBITION AND PROPAGATION HELO DOMAIN-CONTAINING PROTEIN"/>
    <property type="match status" value="1"/>
</dbReference>
<dbReference type="InterPro" id="IPR038305">
    <property type="entry name" value="HeLo_sf"/>
</dbReference>
<gene>
    <name evidence="2" type="ORF">UCRPC4_g06383</name>
</gene>
<sequence length="563" mass="63208">MELAGFIISLGGVATIFDKSCKIWRVVSDARDYGEDIAMSMNKLEMEFFRFQAWWTALENLAVEPRNRAKISPALSSTSPLASQLYTHIQHPVTTAASSVLQSLEQLERLLSENHVLDVANGLPAQHTTIPVTAGTANLNLNDDISRFRARHKNYAKGLMKGTSWFKRLKYDAAPWKETDKTRIEKIIQDINYWNGSLYSILPDSIRESVLRQGIAGYVLDDEDNASGISKSSKDSHGPDKLLAECAELLIARRKLKHSTPLSSSLELQKIVDRMKMPYGRFKNIPAHFNADRPFSFATYKDPVTSVEQKVLIEWYPFPPPHQAMSTRAVAQERIGRLSHLLQAHQRPSTLHSLDAIGFVENEPAQCYGLVSSVPDWSSTIMPPVTLHDLLSRTIRVNSSGVPAMNLPPLPSLEQRFKLAADLASTFYTFMLTRWHHKRYHSSNIFLLIPCNANPQKAAPDISRPFVGGFVVSRPNAPLEHTFPGYLTSDAEIYLHPSLRVTPPKSAPKFTTAFDVYGFGLLLAEIGFWNTLHRIIQGKHANRSPQTSVERVEFAGPIEQMRI</sequence>
<organism evidence="2 3">
    <name type="scientific">Phaeomoniella chlamydospora</name>
    <name type="common">Phaeoacremonium chlamydosporum</name>
    <dbReference type="NCBI Taxonomy" id="158046"/>
    <lineage>
        <taxon>Eukaryota</taxon>
        <taxon>Fungi</taxon>
        <taxon>Dikarya</taxon>
        <taxon>Ascomycota</taxon>
        <taxon>Pezizomycotina</taxon>
        <taxon>Eurotiomycetes</taxon>
        <taxon>Chaetothyriomycetidae</taxon>
        <taxon>Phaeomoniellales</taxon>
        <taxon>Phaeomoniellaceae</taxon>
        <taxon>Phaeomoniella</taxon>
    </lineage>
</organism>
<proteinExistence type="predicted"/>
<evidence type="ECO:0000313" key="2">
    <source>
        <dbReference type="EMBL" id="KKY15326.1"/>
    </source>
</evidence>
<evidence type="ECO:0000313" key="3">
    <source>
        <dbReference type="Proteomes" id="UP000053317"/>
    </source>
</evidence>